<dbReference type="Proteomes" id="UP000305398">
    <property type="component" value="Chromosome"/>
</dbReference>
<feature type="domain" description="Putative zinc-finger" evidence="3">
    <location>
        <begin position="3"/>
        <end position="37"/>
    </location>
</feature>
<protein>
    <submittedName>
        <fullName evidence="4">HEAT repeat domain-containing protein</fullName>
    </submittedName>
</protein>
<sequence>MDCEGAKDRLLDLLSDELPAAERSAVEMHLAQCPACQQELAATRQLWQTLGKVSVPEPSEHLRPRFYAALAEYQAAEQAKQQGVWSGIIQWFKELQDAALGLRLAYSVVLVALGLAVGYGISLTGRSSSAPADQQQVAALSSQVAEMRQALMLSLLENPSATERLRAVSYTKDIPQANNDRVVEALLSTLNNDPNVNVRLATLEALAGMGTDPAVRQGLVRSLPKQESPLVQSAMADVMVQLQVRRSVKPLRQLLRQDNLNEAVKSKIEHSIEFLSNGRPSGHSSPKPYDETRHQPLPDSIAFVVA</sequence>
<dbReference type="KEGG" id="hyj:FHG12_09145"/>
<name>A0A5B7ZZI6_9BACT</name>
<dbReference type="Pfam" id="PF13490">
    <property type="entry name" value="zf-HC2"/>
    <property type="match status" value="1"/>
</dbReference>
<dbReference type="OrthoDB" id="978644at2"/>
<feature type="region of interest" description="Disordered" evidence="1">
    <location>
        <begin position="274"/>
        <end position="299"/>
    </location>
</feature>
<feature type="transmembrane region" description="Helical" evidence="2">
    <location>
        <begin position="100"/>
        <end position="121"/>
    </location>
</feature>
<dbReference type="Pfam" id="PF13646">
    <property type="entry name" value="HEAT_2"/>
    <property type="match status" value="1"/>
</dbReference>
<dbReference type="InterPro" id="IPR011989">
    <property type="entry name" value="ARM-like"/>
</dbReference>
<accession>A0A5B7ZZI6</accession>
<proteinExistence type="predicted"/>
<evidence type="ECO:0000256" key="2">
    <source>
        <dbReference type="SAM" id="Phobius"/>
    </source>
</evidence>
<keyword evidence="2" id="KW-0472">Membrane</keyword>
<dbReference type="InterPro" id="IPR016024">
    <property type="entry name" value="ARM-type_fold"/>
</dbReference>
<gene>
    <name evidence="4" type="ORF">FHG12_09145</name>
</gene>
<evidence type="ECO:0000256" key="1">
    <source>
        <dbReference type="SAM" id="MobiDB-lite"/>
    </source>
</evidence>
<dbReference type="InterPro" id="IPR041916">
    <property type="entry name" value="Anti_sigma_zinc_sf"/>
</dbReference>
<keyword evidence="5" id="KW-1185">Reference proteome</keyword>
<dbReference type="EMBL" id="CP040896">
    <property type="protein sequence ID" value="QDA60267.1"/>
    <property type="molecule type" value="Genomic_DNA"/>
</dbReference>
<dbReference type="Gene3D" id="1.10.10.1320">
    <property type="entry name" value="Anti-sigma factor, zinc-finger domain"/>
    <property type="match status" value="1"/>
</dbReference>
<evidence type="ECO:0000313" key="4">
    <source>
        <dbReference type="EMBL" id="QDA60267.1"/>
    </source>
</evidence>
<dbReference type="RefSeq" id="WP_139515445.1">
    <property type="nucleotide sequence ID" value="NZ_CP040896.1"/>
</dbReference>
<organism evidence="4 5">
    <name type="scientific">Hymenobacter jejuensis</name>
    <dbReference type="NCBI Taxonomy" id="2502781"/>
    <lineage>
        <taxon>Bacteria</taxon>
        <taxon>Pseudomonadati</taxon>
        <taxon>Bacteroidota</taxon>
        <taxon>Cytophagia</taxon>
        <taxon>Cytophagales</taxon>
        <taxon>Hymenobacteraceae</taxon>
        <taxon>Hymenobacter</taxon>
    </lineage>
</organism>
<keyword evidence="2" id="KW-1133">Transmembrane helix</keyword>
<dbReference type="Gene3D" id="1.25.10.10">
    <property type="entry name" value="Leucine-rich Repeat Variant"/>
    <property type="match status" value="1"/>
</dbReference>
<reference evidence="4 5" key="1">
    <citation type="submission" date="2019-06" db="EMBL/GenBank/DDBJ databases">
        <authorList>
            <person name="Srinivasan S."/>
        </authorList>
    </citation>
    <scope>NUCLEOTIDE SEQUENCE [LARGE SCALE GENOMIC DNA]</scope>
    <source>
        <strain evidence="4 5">17J68-5</strain>
    </source>
</reference>
<evidence type="ECO:0000259" key="3">
    <source>
        <dbReference type="Pfam" id="PF13490"/>
    </source>
</evidence>
<keyword evidence="2" id="KW-0812">Transmembrane</keyword>
<dbReference type="SUPFAM" id="SSF48371">
    <property type="entry name" value="ARM repeat"/>
    <property type="match status" value="1"/>
</dbReference>
<dbReference type="InterPro" id="IPR027383">
    <property type="entry name" value="Znf_put"/>
</dbReference>
<evidence type="ECO:0000313" key="5">
    <source>
        <dbReference type="Proteomes" id="UP000305398"/>
    </source>
</evidence>
<dbReference type="AlphaFoldDB" id="A0A5B7ZZI6"/>